<keyword evidence="10 15" id="KW-0234">DNA repair</keyword>
<evidence type="ECO:0000256" key="7">
    <source>
        <dbReference type="ARBA" id="ARBA00022840"/>
    </source>
</evidence>
<dbReference type="NCBIfam" id="TIGR00643">
    <property type="entry name" value="recG"/>
    <property type="match status" value="1"/>
</dbReference>
<evidence type="ECO:0000256" key="10">
    <source>
        <dbReference type="ARBA" id="ARBA00023204"/>
    </source>
</evidence>
<protein>
    <recommendedName>
        <fullName evidence="2 15">ATP-dependent DNA helicase RecG</fullName>
        <ecNumber evidence="13 15">5.6.2.4</ecNumber>
    </recommendedName>
</protein>
<comment type="catalytic activity">
    <reaction evidence="12 15">
        <text>Couples ATP hydrolysis with the unwinding of duplex DNA by translocating in the 3'-5' direction.</text>
        <dbReference type="EC" id="5.6.2.4"/>
    </reaction>
</comment>
<evidence type="ECO:0000256" key="11">
    <source>
        <dbReference type="ARBA" id="ARBA00023235"/>
    </source>
</evidence>
<keyword evidence="19" id="KW-1185">Reference proteome</keyword>
<dbReference type="Pfam" id="PF19833">
    <property type="entry name" value="RecG_dom3_C"/>
    <property type="match status" value="1"/>
</dbReference>
<keyword evidence="11" id="KW-0413">Isomerase</keyword>
<keyword evidence="4 15" id="KW-0227">DNA damage</keyword>
<dbReference type="Pfam" id="PF00271">
    <property type="entry name" value="Helicase_C"/>
    <property type="match status" value="1"/>
</dbReference>
<dbReference type="InterPro" id="IPR047112">
    <property type="entry name" value="RecG/Mfd"/>
</dbReference>
<evidence type="ECO:0000256" key="9">
    <source>
        <dbReference type="ARBA" id="ARBA00023172"/>
    </source>
</evidence>
<dbReference type="SUPFAM" id="SSF52540">
    <property type="entry name" value="P-loop containing nucleoside triphosphate hydrolases"/>
    <property type="match status" value="2"/>
</dbReference>
<reference evidence="19" key="1">
    <citation type="journal article" date="2019" name="Int. J. Syst. Evol. Microbiol.">
        <title>The Global Catalogue of Microorganisms (GCM) 10K type strain sequencing project: providing services to taxonomists for standard genome sequencing and annotation.</title>
        <authorList>
            <consortium name="The Broad Institute Genomics Platform"/>
            <consortium name="The Broad Institute Genome Sequencing Center for Infectious Disease"/>
            <person name="Wu L."/>
            <person name="Ma J."/>
        </authorList>
    </citation>
    <scope>NUCLEOTIDE SEQUENCE [LARGE SCALE GENOMIC DNA]</scope>
    <source>
        <strain evidence="19">CCUG 60023</strain>
    </source>
</reference>
<feature type="domain" description="Helicase C-terminal" evidence="17">
    <location>
        <begin position="469"/>
        <end position="628"/>
    </location>
</feature>
<dbReference type="Gene3D" id="3.40.50.300">
    <property type="entry name" value="P-loop containing nucleotide triphosphate hydrolases"/>
    <property type="match status" value="2"/>
</dbReference>
<dbReference type="InterPro" id="IPR001650">
    <property type="entry name" value="Helicase_C-like"/>
</dbReference>
<accession>A0ABW3FJG3</accession>
<dbReference type="Gene3D" id="2.40.50.140">
    <property type="entry name" value="Nucleic acid-binding proteins"/>
    <property type="match status" value="1"/>
</dbReference>
<keyword evidence="5 15" id="KW-0378">Hydrolase</keyword>
<dbReference type="GO" id="GO:0003678">
    <property type="term" value="F:DNA helicase activity"/>
    <property type="evidence" value="ECO:0007669"/>
    <property type="project" value="UniProtKB-EC"/>
</dbReference>
<comment type="similarity">
    <text evidence="1 15">Belongs to the helicase family. RecG subfamily.</text>
</comment>
<dbReference type="NCBIfam" id="NF008165">
    <property type="entry name" value="PRK10917.1-3"/>
    <property type="match status" value="1"/>
</dbReference>
<evidence type="ECO:0000256" key="8">
    <source>
        <dbReference type="ARBA" id="ARBA00023125"/>
    </source>
</evidence>
<dbReference type="Pfam" id="PF17191">
    <property type="entry name" value="RecG_wedge"/>
    <property type="match status" value="1"/>
</dbReference>
<evidence type="ECO:0000313" key="19">
    <source>
        <dbReference type="Proteomes" id="UP001597101"/>
    </source>
</evidence>
<dbReference type="InterPro" id="IPR045562">
    <property type="entry name" value="RecG_dom3_C"/>
</dbReference>
<keyword evidence="3 15" id="KW-0547">Nucleotide-binding</keyword>
<evidence type="ECO:0000256" key="2">
    <source>
        <dbReference type="ARBA" id="ARBA00017846"/>
    </source>
</evidence>
<proteinExistence type="inferred from homology"/>
<dbReference type="SUPFAM" id="SSF50249">
    <property type="entry name" value="Nucleic acid-binding proteins"/>
    <property type="match status" value="1"/>
</dbReference>
<dbReference type="CDD" id="cd17992">
    <property type="entry name" value="DEXHc_RecG"/>
    <property type="match status" value="1"/>
</dbReference>
<dbReference type="InterPro" id="IPR014001">
    <property type="entry name" value="Helicase_ATP-bd"/>
</dbReference>
<comment type="function">
    <text evidence="15">Plays a critical role in recombination and DNA repair. Helps process Holliday junction intermediates to mature products by catalyzing branch migration. Has replication fork regression activity, unwinds stalled or blocked replication forks to make a HJ that can be resolved. Has a DNA unwinding activity characteristic of a DNA helicase with 3'-5' polarity.</text>
</comment>
<dbReference type="PROSITE" id="PS51194">
    <property type="entry name" value="HELICASE_CTER"/>
    <property type="match status" value="1"/>
</dbReference>
<keyword evidence="6 15" id="KW-0347">Helicase</keyword>
<dbReference type="Pfam" id="PF00270">
    <property type="entry name" value="DEAD"/>
    <property type="match status" value="1"/>
</dbReference>
<keyword evidence="7 15" id="KW-0067">ATP-binding</keyword>
<keyword evidence="9 15" id="KW-0233">DNA recombination</keyword>
<evidence type="ECO:0000313" key="18">
    <source>
        <dbReference type="EMBL" id="MFD0917938.1"/>
    </source>
</evidence>
<dbReference type="PANTHER" id="PTHR47964">
    <property type="entry name" value="ATP-DEPENDENT DNA HELICASE HOMOLOG RECG, CHLOROPLASTIC"/>
    <property type="match status" value="1"/>
</dbReference>
<dbReference type="EMBL" id="JBHTJV010000026">
    <property type="protein sequence ID" value="MFD0917938.1"/>
    <property type="molecule type" value="Genomic_DNA"/>
</dbReference>
<dbReference type="SMART" id="SM00487">
    <property type="entry name" value="DEXDc"/>
    <property type="match status" value="1"/>
</dbReference>
<dbReference type="NCBIfam" id="NF008164">
    <property type="entry name" value="PRK10917.1-2"/>
    <property type="match status" value="1"/>
</dbReference>
<evidence type="ECO:0000256" key="13">
    <source>
        <dbReference type="ARBA" id="ARBA00034808"/>
    </source>
</evidence>
<dbReference type="InterPro" id="IPR012340">
    <property type="entry name" value="NA-bd_OB-fold"/>
</dbReference>
<evidence type="ECO:0000256" key="15">
    <source>
        <dbReference type="RuleBase" id="RU363016"/>
    </source>
</evidence>
<keyword evidence="8" id="KW-0238">DNA-binding</keyword>
<dbReference type="Proteomes" id="UP001597101">
    <property type="component" value="Unassembled WGS sequence"/>
</dbReference>
<dbReference type="RefSeq" id="WP_377213791.1">
    <property type="nucleotide sequence ID" value="NZ_JBHTJV010000026.1"/>
</dbReference>
<comment type="caution">
    <text evidence="18">The sequence shown here is derived from an EMBL/GenBank/DDBJ whole genome shotgun (WGS) entry which is preliminary data.</text>
</comment>
<dbReference type="InterPro" id="IPR004609">
    <property type="entry name" value="ATP-dep_DNA_helicase_RecG"/>
</dbReference>
<evidence type="ECO:0000256" key="12">
    <source>
        <dbReference type="ARBA" id="ARBA00034617"/>
    </source>
</evidence>
<evidence type="ECO:0000256" key="4">
    <source>
        <dbReference type="ARBA" id="ARBA00022763"/>
    </source>
</evidence>
<evidence type="ECO:0000256" key="5">
    <source>
        <dbReference type="ARBA" id="ARBA00022801"/>
    </source>
</evidence>
<gene>
    <name evidence="18" type="primary">recG</name>
    <name evidence="18" type="ORF">ACFQ14_16150</name>
</gene>
<dbReference type="PROSITE" id="PS51192">
    <property type="entry name" value="HELICASE_ATP_BIND_1"/>
    <property type="match status" value="1"/>
</dbReference>
<dbReference type="InterPro" id="IPR033454">
    <property type="entry name" value="RecG_wedge"/>
</dbReference>
<dbReference type="GO" id="GO:0016787">
    <property type="term" value="F:hydrolase activity"/>
    <property type="evidence" value="ECO:0007669"/>
    <property type="project" value="UniProtKB-KW"/>
</dbReference>
<dbReference type="PANTHER" id="PTHR47964:SF1">
    <property type="entry name" value="ATP-DEPENDENT DNA HELICASE HOMOLOG RECG, CHLOROPLASTIC"/>
    <property type="match status" value="1"/>
</dbReference>
<organism evidence="18 19">
    <name type="scientific">Pseudahrensia aquimaris</name>
    <dbReference type="NCBI Taxonomy" id="744461"/>
    <lineage>
        <taxon>Bacteria</taxon>
        <taxon>Pseudomonadati</taxon>
        <taxon>Pseudomonadota</taxon>
        <taxon>Alphaproteobacteria</taxon>
        <taxon>Hyphomicrobiales</taxon>
        <taxon>Ahrensiaceae</taxon>
        <taxon>Pseudahrensia</taxon>
    </lineage>
</organism>
<dbReference type="EC" id="5.6.2.4" evidence="13 15"/>
<dbReference type="NCBIfam" id="NF008168">
    <property type="entry name" value="PRK10917.2-2"/>
    <property type="match status" value="1"/>
</dbReference>
<feature type="domain" description="Helicase ATP-binding" evidence="16">
    <location>
        <begin position="289"/>
        <end position="450"/>
    </location>
</feature>
<comment type="catalytic activity">
    <reaction evidence="14 15">
        <text>ATP + H2O = ADP + phosphate + H(+)</text>
        <dbReference type="Rhea" id="RHEA:13065"/>
        <dbReference type="ChEBI" id="CHEBI:15377"/>
        <dbReference type="ChEBI" id="CHEBI:15378"/>
        <dbReference type="ChEBI" id="CHEBI:30616"/>
        <dbReference type="ChEBI" id="CHEBI:43474"/>
        <dbReference type="ChEBI" id="CHEBI:456216"/>
        <dbReference type="EC" id="5.6.2.4"/>
    </reaction>
</comment>
<evidence type="ECO:0000256" key="3">
    <source>
        <dbReference type="ARBA" id="ARBA00022741"/>
    </source>
</evidence>
<sequence length="702" mass="76920">MRPDILNPLFAPVEKLPGIGPKLAVSLTKLLRGNNPDTGARVIDLLFHLPHSVIDRRNRPEIADTHQGVLATIKVRIDRHEPPPRGKGRLPYRIYVHDETGEMALTYFHGQGSWLEKQMPVGSVRYVSGKVDWFNGRAAMVHPDYVVAEEKLHELPMIEPVYPLSAGISQKIINKAVRAAVTHLPDLPEWIEANVLARQSFPTVQEALGRLHNPQDALDVSPQAVAWKRLAYDEMLAGQLALALVRSKMKRGAGKAWKGDGSKRRIILDAIPYELTGAQKRSVGEIVSDMENPQRMLRLLQGDVGSGKTIVALLACAAAIEAGGQATIMAPTEILARQHLATIGPLAEKAGIRLAILTGREKGKERERIYAELASGDIDLLVGTHAIFQANVVFKDLALGIVDEQHRFGVHQRLSLASKGGAADILVMTATPIPRTLVLTFFGDMDVSKLDEKPPTRQKVITNALSMERLDELVGRVSDAVAKGGKIYWICPLVEDNDELPVTSVETRFAALQKVLGERVGLIHGRMKPAEKDAAMDAFKNGRTQVLVATTVIEVGVDVPDATIMVIEHAERFGLAQLHQLRGRVGRGSMASTCLLLYKAPLGEVAQARIKIMRETEDGFRIAEEDLRLRGEGEILGTRQSGGPGFQIARAEEHGELLEIARDDARLILNDDPDLASPRGQALRVLLYLFSKDDAVRLLQAG</sequence>
<evidence type="ECO:0000256" key="14">
    <source>
        <dbReference type="ARBA" id="ARBA00048988"/>
    </source>
</evidence>
<dbReference type="InterPro" id="IPR027417">
    <property type="entry name" value="P-loop_NTPase"/>
</dbReference>
<evidence type="ECO:0000259" key="16">
    <source>
        <dbReference type="PROSITE" id="PS51192"/>
    </source>
</evidence>
<dbReference type="SMART" id="SM00490">
    <property type="entry name" value="HELICc"/>
    <property type="match status" value="1"/>
</dbReference>
<evidence type="ECO:0000259" key="17">
    <source>
        <dbReference type="PROSITE" id="PS51194"/>
    </source>
</evidence>
<name>A0ABW3FJG3_9HYPH</name>
<dbReference type="InterPro" id="IPR011545">
    <property type="entry name" value="DEAD/DEAH_box_helicase_dom"/>
</dbReference>
<evidence type="ECO:0000256" key="6">
    <source>
        <dbReference type="ARBA" id="ARBA00022806"/>
    </source>
</evidence>
<dbReference type="CDD" id="cd04488">
    <property type="entry name" value="RecG_wedge_OBF"/>
    <property type="match status" value="1"/>
</dbReference>
<evidence type="ECO:0000256" key="1">
    <source>
        <dbReference type="ARBA" id="ARBA00007504"/>
    </source>
</evidence>